<dbReference type="VEuPathDB" id="FungiDB:MYCTH_117620"/>
<evidence type="ECO:0000313" key="3">
    <source>
        <dbReference type="EMBL" id="AEO60621.1"/>
    </source>
</evidence>
<reference evidence="3 4" key="1">
    <citation type="journal article" date="2011" name="Nat. Biotechnol.">
        <title>Comparative genomic analysis of the thermophilic biomass-degrading fungi Myceliophthora thermophila and Thielavia terrestris.</title>
        <authorList>
            <person name="Berka R.M."/>
            <person name="Grigoriev I.V."/>
            <person name="Otillar R."/>
            <person name="Salamov A."/>
            <person name="Grimwood J."/>
            <person name="Reid I."/>
            <person name="Ishmael N."/>
            <person name="John T."/>
            <person name="Darmond C."/>
            <person name="Moisan M.-C."/>
            <person name="Henrissat B."/>
            <person name="Coutinho P.M."/>
            <person name="Lombard V."/>
            <person name="Natvig D.O."/>
            <person name="Lindquist E."/>
            <person name="Schmutz J."/>
            <person name="Lucas S."/>
            <person name="Harris P."/>
            <person name="Powlowski J."/>
            <person name="Bellemare A."/>
            <person name="Taylor D."/>
            <person name="Butler G."/>
            <person name="de Vries R.P."/>
            <person name="Allijn I.E."/>
            <person name="van den Brink J."/>
            <person name="Ushinsky S."/>
            <person name="Storms R."/>
            <person name="Powell A.J."/>
            <person name="Paulsen I.T."/>
            <person name="Elbourne L.D.H."/>
            <person name="Baker S.E."/>
            <person name="Magnuson J."/>
            <person name="LaBoissiere S."/>
            <person name="Clutterbuck A.J."/>
            <person name="Martinez D."/>
            <person name="Wogulis M."/>
            <person name="de Leon A.L."/>
            <person name="Rey M.W."/>
            <person name="Tsang A."/>
        </authorList>
    </citation>
    <scope>NUCLEOTIDE SEQUENCE [LARGE SCALE GENOMIC DNA]</scope>
    <source>
        <strain evidence="4">ATCC 42464 / BCRC 31852 / DSM 1799</strain>
    </source>
</reference>
<dbReference type="Proteomes" id="UP000007322">
    <property type="component" value="Chromosome 6"/>
</dbReference>
<name>G2QKY9_THET4</name>
<dbReference type="OrthoDB" id="5414285at2759"/>
<organism evidence="3 4">
    <name type="scientific">Thermothelomyces thermophilus (strain ATCC 42464 / BCRC 31852 / DSM 1799)</name>
    <name type="common">Sporotrichum thermophile</name>
    <dbReference type="NCBI Taxonomy" id="573729"/>
    <lineage>
        <taxon>Eukaryota</taxon>
        <taxon>Fungi</taxon>
        <taxon>Dikarya</taxon>
        <taxon>Ascomycota</taxon>
        <taxon>Pezizomycotina</taxon>
        <taxon>Sordariomycetes</taxon>
        <taxon>Sordariomycetidae</taxon>
        <taxon>Sordariales</taxon>
        <taxon>Chaetomiaceae</taxon>
        <taxon>Thermothelomyces</taxon>
    </lineage>
</organism>
<evidence type="ECO:0000256" key="2">
    <source>
        <dbReference type="SAM" id="Phobius"/>
    </source>
</evidence>
<keyword evidence="2" id="KW-1133">Transmembrane helix</keyword>
<dbReference type="eggNOG" id="ENOG502SGJ9">
    <property type="taxonomic scope" value="Eukaryota"/>
</dbReference>
<dbReference type="STRING" id="573729.G2QKY9"/>
<gene>
    <name evidence="3" type="ORF">MYCTH_117620</name>
</gene>
<feature type="compositionally biased region" description="Low complexity" evidence="1">
    <location>
        <begin position="162"/>
        <end position="189"/>
    </location>
</feature>
<feature type="compositionally biased region" description="Basic and acidic residues" evidence="1">
    <location>
        <begin position="242"/>
        <end position="257"/>
    </location>
</feature>
<keyword evidence="2" id="KW-0472">Membrane</keyword>
<dbReference type="RefSeq" id="XP_003665866.1">
    <property type="nucleotide sequence ID" value="XM_003665818.1"/>
</dbReference>
<feature type="region of interest" description="Disordered" evidence="1">
    <location>
        <begin position="83"/>
        <end position="257"/>
    </location>
</feature>
<feature type="transmembrane region" description="Helical" evidence="2">
    <location>
        <begin position="6"/>
        <end position="25"/>
    </location>
</feature>
<dbReference type="AlphaFoldDB" id="G2QKY9"/>
<protein>
    <recommendedName>
        <fullName evidence="5">Acid phosphatase-like protein</fullName>
    </recommendedName>
</protein>
<dbReference type="EMBL" id="CP003007">
    <property type="protein sequence ID" value="AEO60621.1"/>
    <property type="molecule type" value="Genomic_DNA"/>
</dbReference>
<evidence type="ECO:0008006" key="5">
    <source>
        <dbReference type="Google" id="ProtNLM"/>
    </source>
</evidence>
<evidence type="ECO:0000256" key="1">
    <source>
        <dbReference type="SAM" id="MobiDB-lite"/>
    </source>
</evidence>
<feature type="compositionally biased region" description="Low complexity" evidence="1">
    <location>
        <begin position="232"/>
        <end position="241"/>
    </location>
</feature>
<dbReference type="HOGENOM" id="CLU_073635_0_0_1"/>
<sequence length="257" mass="26822">MNTAGAVILALVLLLIGAGVGWIIFTRIRASRLGLPPPPLRSYIPFLSPGSTSYGGGGPTPAPGGIVGWVNDKIRLMRHRNKRTAAGAYEGPAPTTPYYGGRYPARGNNPSAPPEDDDPWDSRLRGYNPYEEDDDEERQRGSGYGPGGEGYQMNLPVPAPPEEGAASAAGPSGPAGAAKVAGPAGAAGAQQGGHDEEEWRRGRTENPFGDDADPSNLSVRGVSPRPTTEGGAASSSSAARSAVREDRDRTSMFREDV</sequence>
<evidence type="ECO:0000313" key="4">
    <source>
        <dbReference type="Proteomes" id="UP000007322"/>
    </source>
</evidence>
<dbReference type="OMA" id="KNRNNRY"/>
<proteinExistence type="predicted"/>
<keyword evidence="2" id="KW-0812">Transmembrane</keyword>
<keyword evidence="4" id="KW-1185">Reference proteome</keyword>
<accession>G2QKY9</accession>
<dbReference type="InParanoid" id="G2QKY9"/>
<dbReference type="KEGG" id="mtm:MYCTH_117620"/>
<dbReference type="GeneID" id="11513691"/>
<feature type="compositionally biased region" description="Basic and acidic residues" evidence="1">
    <location>
        <begin position="193"/>
        <end position="204"/>
    </location>
</feature>